<name>A0A8J7G3D7_9BACL</name>
<evidence type="ECO:0000313" key="5">
    <source>
        <dbReference type="EMBL" id="MBF4500672.1"/>
    </source>
</evidence>
<evidence type="ECO:0000259" key="4">
    <source>
        <dbReference type="PROSITE" id="PS50893"/>
    </source>
</evidence>
<dbReference type="SMART" id="SM00382">
    <property type="entry name" value="AAA"/>
    <property type="match status" value="1"/>
</dbReference>
<dbReference type="InterPro" id="IPR027417">
    <property type="entry name" value="P-loop_NTPase"/>
</dbReference>
<gene>
    <name evidence="5" type="ORF">IRY55_04775</name>
</gene>
<dbReference type="Gene3D" id="3.40.50.300">
    <property type="entry name" value="P-loop containing nucleotide triphosphate hydrolases"/>
    <property type="match status" value="1"/>
</dbReference>
<sequence>MIEFQEVSLQFKHFQMKNISLTIPKGYVIGCIGRNGSGKTTFIKTMMDLYRPTTGQVLWNGALLDQQQKEKIGFIYDDFHHWKNTKLKAVRKLYERAYPTWQPQLYTQLLDAYGLNERQAIHQLSKGTRMKAQIALALSHEPDVLIMDEPTSGLDPVFRRTFIHQLRDWMAARENRTLLFSTHITSDLEQFADYILCIDQGNVRFFLPTDELEERFVLVKGPVDAVRALGVPMESHNNQATALIDRTIMVIPENLYIERARLEDVLYFLTEVSE</sequence>
<keyword evidence="2" id="KW-0547">Nucleotide-binding</keyword>
<dbReference type="GO" id="GO:0016887">
    <property type="term" value="F:ATP hydrolysis activity"/>
    <property type="evidence" value="ECO:0007669"/>
    <property type="project" value="InterPro"/>
</dbReference>
<protein>
    <submittedName>
        <fullName evidence="5">ABC transporter ATP-binding protein</fullName>
    </submittedName>
</protein>
<dbReference type="SUPFAM" id="SSF52540">
    <property type="entry name" value="P-loop containing nucleoside triphosphate hydrolases"/>
    <property type="match status" value="1"/>
</dbReference>
<evidence type="ECO:0000256" key="3">
    <source>
        <dbReference type="ARBA" id="ARBA00022840"/>
    </source>
</evidence>
<dbReference type="EMBL" id="JADKPV010000001">
    <property type="protein sequence ID" value="MBF4500672.1"/>
    <property type="molecule type" value="Genomic_DNA"/>
</dbReference>
<accession>A0A8J7G3D7</accession>
<dbReference type="InterPro" id="IPR003593">
    <property type="entry name" value="AAA+_ATPase"/>
</dbReference>
<dbReference type="Proteomes" id="UP000622653">
    <property type="component" value="Unassembled WGS sequence"/>
</dbReference>
<organism evidence="5 6">
    <name type="scientific">Savagea serpentis</name>
    <dbReference type="NCBI Taxonomy" id="2785297"/>
    <lineage>
        <taxon>Bacteria</taxon>
        <taxon>Bacillati</taxon>
        <taxon>Bacillota</taxon>
        <taxon>Bacilli</taxon>
        <taxon>Bacillales</taxon>
        <taxon>Caryophanaceae</taxon>
        <taxon>Savagea</taxon>
    </lineage>
</organism>
<dbReference type="GO" id="GO:0005524">
    <property type="term" value="F:ATP binding"/>
    <property type="evidence" value="ECO:0007669"/>
    <property type="project" value="UniProtKB-KW"/>
</dbReference>
<dbReference type="CDD" id="cd03230">
    <property type="entry name" value="ABC_DR_subfamily_A"/>
    <property type="match status" value="1"/>
</dbReference>
<feature type="domain" description="ABC transporter" evidence="4">
    <location>
        <begin position="2"/>
        <end position="225"/>
    </location>
</feature>
<evidence type="ECO:0000256" key="2">
    <source>
        <dbReference type="ARBA" id="ARBA00022741"/>
    </source>
</evidence>
<keyword evidence="3 5" id="KW-0067">ATP-binding</keyword>
<dbReference type="Pfam" id="PF00005">
    <property type="entry name" value="ABC_tran"/>
    <property type="match status" value="1"/>
</dbReference>
<dbReference type="AlphaFoldDB" id="A0A8J7G3D7"/>
<dbReference type="RefSeq" id="WP_194562101.1">
    <property type="nucleotide sequence ID" value="NZ_JADKPV010000001.1"/>
</dbReference>
<proteinExistence type="predicted"/>
<keyword evidence="1" id="KW-0813">Transport</keyword>
<reference evidence="5" key="1">
    <citation type="submission" date="2020-11" db="EMBL/GenBank/DDBJ databases">
        <title>Multidrug resistant novel bacterium Savagea serpentis sp. nov., isolated from the scats of a vine snake (Ahaetulla nasuta).</title>
        <authorList>
            <person name="Venkata Ramana V."/>
            <person name="Vikas Patil S."/>
            <person name="Yogita Lugani V."/>
        </authorList>
    </citation>
    <scope>NUCLEOTIDE SEQUENCE</scope>
    <source>
        <strain evidence="5">SN6</strain>
    </source>
</reference>
<evidence type="ECO:0000256" key="1">
    <source>
        <dbReference type="ARBA" id="ARBA00022448"/>
    </source>
</evidence>
<evidence type="ECO:0000313" key="6">
    <source>
        <dbReference type="Proteomes" id="UP000622653"/>
    </source>
</evidence>
<dbReference type="PANTHER" id="PTHR42939">
    <property type="entry name" value="ABC TRANSPORTER ATP-BINDING PROTEIN ALBC-RELATED"/>
    <property type="match status" value="1"/>
</dbReference>
<dbReference type="PROSITE" id="PS50893">
    <property type="entry name" value="ABC_TRANSPORTER_2"/>
    <property type="match status" value="1"/>
</dbReference>
<dbReference type="InterPro" id="IPR003439">
    <property type="entry name" value="ABC_transporter-like_ATP-bd"/>
</dbReference>
<dbReference type="InterPro" id="IPR051782">
    <property type="entry name" value="ABC_Transporter_VariousFunc"/>
</dbReference>
<dbReference type="PANTHER" id="PTHR42939:SF3">
    <property type="entry name" value="ABC TRANSPORTER ATP-BINDING COMPONENT"/>
    <property type="match status" value="1"/>
</dbReference>
<comment type="caution">
    <text evidence="5">The sequence shown here is derived from an EMBL/GenBank/DDBJ whole genome shotgun (WGS) entry which is preliminary data.</text>
</comment>
<keyword evidence="6" id="KW-1185">Reference proteome</keyword>